<evidence type="ECO:0000256" key="1">
    <source>
        <dbReference type="ARBA" id="ARBA00000142"/>
    </source>
</evidence>
<keyword evidence="5 12" id="KW-0808">Transferase</keyword>
<keyword evidence="4" id="KW-0489">Methyltransferase</keyword>
<keyword evidence="15" id="KW-1185">Reference proteome</keyword>
<dbReference type="GO" id="GO:0004618">
    <property type="term" value="F:phosphoglycerate kinase activity"/>
    <property type="evidence" value="ECO:0007669"/>
    <property type="project" value="UniProtKB-EC"/>
</dbReference>
<evidence type="ECO:0000256" key="3">
    <source>
        <dbReference type="ARBA" id="ARBA00008982"/>
    </source>
</evidence>
<dbReference type="Pfam" id="PF00162">
    <property type="entry name" value="PGK"/>
    <property type="match status" value="1"/>
</dbReference>
<proteinExistence type="inferred from homology"/>
<comment type="subunit">
    <text evidence="13">Monomer.</text>
</comment>
<dbReference type="InterPro" id="IPR001576">
    <property type="entry name" value="Phosphoglycerate_kinase"/>
</dbReference>
<dbReference type="GO" id="GO:0006094">
    <property type="term" value="P:gluconeogenesis"/>
    <property type="evidence" value="ECO:0007669"/>
    <property type="project" value="TreeGrafter"/>
</dbReference>
<evidence type="ECO:0000256" key="8">
    <source>
        <dbReference type="ARBA" id="ARBA00022741"/>
    </source>
</evidence>
<dbReference type="OrthoDB" id="275353at2759"/>
<evidence type="ECO:0000313" key="15">
    <source>
        <dbReference type="Proteomes" id="UP000188268"/>
    </source>
</evidence>
<evidence type="ECO:0000256" key="9">
    <source>
        <dbReference type="ARBA" id="ARBA00022777"/>
    </source>
</evidence>
<evidence type="ECO:0000256" key="13">
    <source>
        <dbReference type="RuleBase" id="RU000696"/>
    </source>
</evidence>
<organism evidence="14 15">
    <name type="scientific">Corchorus capsularis</name>
    <name type="common">Jute</name>
    <dbReference type="NCBI Taxonomy" id="210143"/>
    <lineage>
        <taxon>Eukaryota</taxon>
        <taxon>Viridiplantae</taxon>
        <taxon>Streptophyta</taxon>
        <taxon>Embryophyta</taxon>
        <taxon>Tracheophyta</taxon>
        <taxon>Spermatophyta</taxon>
        <taxon>Magnoliopsida</taxon>
        <taxon>eudicotyledons</taxon>
        <taxon>Gunneridae</taxon>
        <taxon>Pentapetalae</taxon>
        <taxon>rosids</taxon>
        <taxon>malvids</taxon>
        <taxon>Malvales</taxon>
        <taxon>Malvaceae</taxon>
        <taxon>Grewioideae</taxon>
        <taxon>Apeibeae</taxon>
        <taxon>Corchorus</taxon>
    </lineage>
</organism>
<reference evidence="14 15" key="1">
    <citation type="submission" date="2013-09" db="EMBL/GenBank/DDBJ databases">
        <title>Corchorus capsularis genome sequencing.</title>
        <authorList>
            <person name="Alam M."/>
            <person name="Haque M.S."/>
            <person name="Islam M.S."/>
            <person name="Emdad E.M."/>
            <person name="Islam M.M."/>
            <person name="Ahmed B."/>
            <person name="Halim A."/>
            <person name="Hossen Q.M.M."/>
            <person name="Hossain M.Z."/>
            <person name="Ahmed R."/>
            <person name="Khan M.M."/>
            <person name="Islam R."/>
            <person name="Rashid M.M."/>
            <person name="Khan S.A."/>
            <person name="Rahman M.S."/>
            <person name="Alam M."/>
        </authorList>
    </citation>
    <scope>NUCLEOTIDE SEQUENCE [LARGE SCALE GENOMIC DNA]</scope>
    <source>
        <strain evidence="15">cv. CVL-1</strain>
        <tissue evidence="14">Whole seedling</tissue>
    </source>
</reference>
<comment type="catalytic activity">
    <reaction evidence="12">
        <text>(2R)-3-phosphoglycerate + ATP = (2R)-3-phospho-glyceroyl phosphate + ADP</text>
        <dbReference type="Rhea" id="RHEA:14801"/>
        <dbReference type="ChEBI" id="CHEBI:30616"/>
        <dbReference type="ChEBI" id="CHEBI:57604"/>
        <dbReference type="ChEBI" id="CHEBI:58272"/>
        <dbReference type="ChEBI" id="CHEBI:456216"/>
        <dbReference type="EC" id="2.7.2.3"/>
    </reaction>
</comment>
<dbReference type="PANTHER" id="PTHR11406:SF32">
    <property type="entry name" value="PHOSPHOGLYCERATE KINASE"/>
    <property type="match status" value="1"/>
</dbReference>
<protein>
    <recommendedName>
        <fullName evidence="12">Phosphoglycerate kinase</fullName>
        <ecNumber evidence="12">2.7.2.3</ecNumber>
    </recommendedName>
</protein>
<dbReference type="EC" id="2.7.2.3" evidence="12"/>
<dbReference type="InterPro" id="IPR003358">
    <property type="entry name" value="tRNA_(Gua-N-7)_MeTrfase_Trmb"/>
</dbReference>
<dbReference type="SUPFAM" id="SSF53335">
    <property type="entry name" value="S-adenosyl-L-methionine-dependent methyltransferases"/>
    <property type="match status" value="1"/>
</dbReference>
<evidence type="ECO:0000256" key="4">
    <source>
        <dbReference type="ARBA" id="ARBA00022603"/>
    </source>
</evidence>
<evidence type="ECO:0000256" key="11">
    <source>
        <dbReference type="ARBA" id="ARBA00022842"/>
    </source>
</evidence>
<sequence length="1081" mass="121454">MKFLRHGSWKYPINNVQSSLQGGLEVVTHVKSSHKEQTCLYDGVELEALPYIQTLKNFPKEELFAKVVMVRFDSNILLGEKLDWSSRSASKALYTIKYLHKSGAKVILVSSWKRKKNSELLTAEAVADILSSVLQHKVVALRCISCDMPVKREDLQKADIFLLENLSDYKEEVSNCSKFAELLSSEVDIFVNDSFSQSHKVLASTVGVARFCFASMAGFLFEESLHQLKKTAKTNKKPYIAIIGGGNLNNKAAAIEFLASRCDALVFVGLMSFQIMHALGHSVPTNLLERKAHKTALDIVQFAHEKHVLISYPEDFWCVNQHLPKQMGVFRAHGVLDGWLPVDLGPKSLDEINSLVTNSKRVIWIGPVKFKSYSPYTGGTSKLAQMLYKQSQCDCEVTIVGKMAHEIAKNESGSLSSFNMLENASAVWEFLKGQKLPGVVALDRAYPFEIDWNVAYCDPSRPLVVDIGSGNGLFIMGMARKRKDLNFLGLEINGKLVRRCLDSVHQSGITNGYFIETNATSTFRSIVSSYPGELVLASIQCPNPDFNKPEHRWRMLQRSLIEAVADLLASKGKVFLQSDVEEVAMRMKELFLKYGKGKLCLSHDHHNVKPNGNTWLEENPYGIRSDWEQHVLDRGAPISFVEKLGVIVAMIDSFLESLTHFPHNQTLERKTMENNEQKNHAIMIPYPFQGHVIPFVHLAMKLASKGFTITFVNTESIHHQITKSHSTTSPTSDVDDDIFAEARKSGLDIRYSIVSDGFPLGFDRSLNHDQFFEGVLHVMSAHIDELVANIFKQSPPPTCLIADTFYVWSSMISNKYNLVNVSFWTEPALVFTLYYHIDLLKANGHFACIENRDDIIDYIPGVRAIEPKDMMSYLQASDISTVVHRIIFKAFEDVKKADFIICNTVEELEHETISALQEKQPTYAIGPIFPTGFTKSVVATSLWSEFDCTQWLDTKPHGSVLYVSFGSYAHVSKNEIAEVAYGLLLSGKQNKWDKVAEKIHRVIGGKSNDDDELRKNIKEVKRELENALSTVGSSVVRRCLDSVHQSGITNGYFIETNATSTFRSIVSTFQLPRRIGSCFDS</sequence>
<dbReference type="FunFam" id="3.40.50.150:FF:000194">
    <property type="entry name" value="Phosphoglycerate kinase"/>
    <property type="match status" value="1"/>
</dbReference>
<keyword evidence="8" id="KW-0547">Nucleotide-binding</keyword>
<comment type="similarity">
    <text evidence="3 12">Belongs to the phosphoglycerate kinase family.</text>
</comment>
<dbReference type="Gene3D" id="3.40.50.2000">
    <property type="entry name" value="Glycogen Phosphorylase B"/>
    <property type="match status" value="2"/>
</dbReference>
<keyword evidence="9 12" id="KW-0418">Kinase</keyword>
<dbReference type="Proteomes" id="UP000188268">
    <property type="component" value="Unassembled WGS sequence"/>
</dbReference>
<dbReference type="EMBL" id="AWWV01011421">
    <property type="protein sequence ID" value="OMO72477.1"/>
    <property type="molecule type" value="Genomic_DNA"/>
</dbReference>
<dbReference type="InterPro" id="IPR036043">
    <property type="entry name" value="Phosphoglycerate_kinase_sf"/>
</dbReference>
<dbReference type="GO" id="GO:0008176">
    <property type="term" value="F:tRNA (guanine(46)-N7)-methyltransferase activity"/>
    <property type="evidence" value="ECO:0007669"/>
    <property type="project" value="UniProtKB-EC"/>
</dbReference>
<dbReference type="SUPFAM" id="SSF53748">
    <property type="entry name" value="Phosphoglycerate kinase"/>
    <property type="match status" value="1"/>
</dbReference>
<evidence type="ECO:0000256" key="12">
    <source>
        <dbReference type="RuleBase" id="RU000532"/>
    </source>
</evidence>
<keyword evidence="7" id="KW-0819">tRNA processing</keyword>
<dbReference type="PROSITE" id="PS51625">
    <property type="entry name" value="SAM_MT_TRMB"/>
    <property type="match status" value="1"/>
</dbReference>
<dbReference type="Pfam" id="PF02390">
    <property type="entry name" value="Methyltransf_4"/>
    <property type="match status" value="1"/>
</dbReference>
<evidence type="ECO:0000256" key="7">
    <source>
        <dbReference type="ARBA" id="ARBA00022694"/>
    </source>
</evidence>
<dbReference type="GO" id="GO:0043531">
    <property type="term" value="F:ADP binding"/>
    <property type="evidence" value="ECO:0007669"/>
    <property type="project" value="TreeGrafter"/>
</dbReference>
<dbReference type="FunFam" id="3.40.50.2000:FF:000178">
    <property type="entry name" value="Glycosyltransferase"/>
    <property type="match status" value="1"/>
</dbReference>
<dbReference type="GO" id="GO:0005524">
    <property type="term" value="F:ATP binding"/>
    <property type="evidence" value="ECO:0007669"/>
    <property type="project" value="UniProtKB-KW"/>
</dbReference>
<dbReference type="InterPro" id="IPR015824">
    <property type="entry name" value="Phosphoglycerate_kinase_N"/>
</dbReference>
<comment type="cofactor">
    <cofactor evidence="2">
        <name>Mg(2+)</name>
        <dbReference type="ChEBI" id="CHEBI:18420"/>
    </cofactor>
</comment>
<dbReference type="GO" id="GO:0005829">
    <property type="term" value="C:cytosol"/>
    <property type="evidence" value="ECO:0007669"/>
    <property type="project" value="TreeGrafter"/>
</dbReference>
<evidence type="ECO:0000313" key="14">
    <source>
        <dbReference type="EMBL" id="OMO72477.1"/>
    </source>
</evidence>
<dbReference type="AlphaFoldDB" id="A0A1R3HPX8"/>
<keyword evidence="11" id="KW-0460">Magnesium</keyword>
<name>A0A1R3HPX8_COCAP</name>
<evidence type="ECO:0000256" key="10">
    <source>
        <dbReference type="ARBA" id="ARBA00022840"/>
    </source>
</evidence>
<dbReference type="PANTHER" id="PTHR11406">
    <property type="entry name" value="PHOSPHOGLYCERATE KINASE"/>
    <property type="match status" value="1"/>
</dbReference>
<dbReference type="PRINTS" id="PR00477">
    <property type="entry name" value="PHGLYCKINASE"/>
</dbReference>
<keyword evidence="10" id="KW-0067">ATP-binding</keyword>
<feature type="non-terminal residue" evidence="14">
    <location>
        <position position="1081"/>
    </location>
</feature>
<comment type="catalytic activity">
    <reaction evidence="1">
        <text>guanosine(46) in tRNA + S-adenosyl-L-methionine = N(7)-methylguanosine(46) in tRNA + S-adenosyl-L-homocysteine</text>
        <dbReference type="Rhea" id="RHEA:42708"/>
        <dbReference type="Rhea" id="RHEA-COMP:10188"/>
        <dbReference type="Rhea" id="RHEA-COMP:10189"/>
        <dbReference type="ChEBI" id="CHEBI:57856"/>
        <dbReference type="ChEBI" id="CHEBI:59789"/>
        <dbReference type="ChEBI" id="CHEBI:74269"/>
        <dbReference type="ChEBI" id="CHEBI:74480"/>
        <dbReference type="EC" id="2.1.1.33"/>
    </reaction>
</comment>
<dbReference type="InterPro" id="IPR029063">
    <property type="entry name" value="SAM-dependent_MTases_sf"/>
</dbReference>
<evidence type="ECO:0000256" key="2">
    <source>
        <dbReference type="ARBA" id="ARBA00001946"/>
    </source>
</evidence>
<accession>A0A1R3HPX8</accession>
<evidence type="ECO:0000256" key="6">
    <source>
        <dbReference type="ARBA" id="ARBA00022691"/>
    </source>
</evidence>
<keyword evidence="6" id="KW-0949">S-adenosyl-L-methionine</keyword>
<dbReference type="Gene3D" id="3.40.50.1260">
    <property type="entry name" value="Phosphoglycerate kinase, N-terminal domain"/>
    <property type="match status" value="2"/>
</dbReference>
<dbReference type="GO" id="GO:0006096">
    <property type="term" value="P:glycolytic process"/>
    <property type="evidence" value="ECO:0007669"/>
    <property type="project" value="InterPro"/>
</dbReference>
<gene>
    <name evidence="14" type="ORF">CCACVL1_17784</name>
</gene>
<dbReference type="Gramene" id="OMO72477">
    <property type="protein sequence ID" value="OMO72477"/>
    <property type="gene ID" value="CCACVL1_17784"/>
</dbReference>
<comment type="caution">
    <text evidence="14">The sequence shown here is derived from an EMBL/GenBank/DDBJ whole genome shotgun (WGS) entry which is preliminary data.</text>
</comment>
<dbReference type="SUPFAM" id="SSF53756">
    <property type="entry name" value="UDP-Glycosyltransferase/glycogen phosphorylase"/>
    <property type="match status" value="1"/>
</dbReference>
<evidence type="ECO:0000256" key="5">
    <source>
        <dbReference type="ARBA" id="ARBA00022679"/>
    </source>
</evidence>
<dbReference type="Gene3D" id="3.40.50.150">
    <property type="entry name" value="Vaccinia Virus protein VP39"/>
    <property type="match status" value="1"/>
</dbReference>